<dbReference type="InterPro" id="IPR011004">
    <property type="entry name" value="Trimer_LpxA-like_sf"/>
</dbReference>
<dbReference type="InterPro" id="IPR051159">
    <property type="entry name" value="Hexapeptide_acetyltransf"/>
</dbReference>
<gene>
    <name evidence="3" type="ORF">ACFQH5_13085</name>
</gene>
<dbReference type="RefSeq" id="WP_346060513.1">
    <property type="nucleotide sequence ID" value="NZ_BAAADR010000001.1"/>
</dbReference>
<evidence type="ECO:0000313" key="4">
    <source>
        <dbReference type="Proteomes" id="UP001596411"/>
    </source>
</evidence>
<keyword evidence="3" id="KW-0012">Acyltransferase</keyword>
<dbReference type="PANTHER" id="PTHR23416">
    <property type="entry name" value="SIALIC ACID SYNTHASE-RELATED"/>
    <property type="match status" value="1"/>
</dbReference>
<sequence>MRIDAHNRVEIARDARIRDCRIHIKGRGNTLSIAPGANLRGVLLELRGDDNHLSIGEGTVIGGDCYLSARGQGIQLIIGADGMLSRNVKVMTGDGHDILEGDHCINAPRSIHIDDHVWLADEATVLKGVSIGRDAVVGLGSIVTRDVPAGAIVAGNPARVIREGIHWVR</sequence>
<dbReference type="SUPFAM" id="SSF51161">
    <property type="entry name" value="Trimeric LpxA-like enzymes"/>
    <property type="match status" value="1"/>
</dbReference>
<keyword evidence="4" id="KW-1185">Reference proteome</keyword>
<dbReference type="PANTHER" id="PTHR23416:SF78">
    <property type="entry name" value="LIPOPOLYSACCHARIDE BIOSYNTHESIS O-ACETYL TRANSFERASE WBBJ-RELATED"/>
    <property type="match status" value="1"/>
</dbReference>
<comment type="caution">
    <text evidence="3">The sequence shown here is derived from an EMBL/GenBank/DDBJ whole genome shotgun (WGS) entry which is preliminary data.</text>
</comment>
<evidence type="ECO:0000256" key="2">
    <source>
        <dbReference type="ARBA" id="ARBA00022737"/>
    </source>
</evidence>
<reference evidence="4" key="1">
    <citation type="journal article" date="2019" name="Int. J. Syst. Evol. Microbiol.">
        <title>The Global Catalogue of Microorganisms (GCM) 10K type strain sequencing project: providing services to taxonomists for standard genome sequencing and annotation.</title>
        <authorList>
            <consortium name="The Broad Institute Genomics Platform"/>
            <consortium name="The Broad Institute Genome Sequencing Center for Infectious Disease"/>
            <person name="Wu L."/>
            <person name="Ma J."/>
        </authorList>
    </citation>
    <scope>NUCLEOTIDE SEQUENCE [LARGE SCALE GENOMIC DNA]</scope>
    <source>
        <strain evidence="4">CGMCC 1.13666</strain>
    </source>
</reference>
<dbReference type="Gene3D" id="2.160.10.10">
    <property type="entry name" value="Hexapeptide repeat proteins"/>
    <property type="match status" value="1"/>
</dbReference>
<name>A0ABW2EWY9_9GAMM</name>
<protein>
    <submittedName>
        <fullName evidence="3">Acyltransferase</fullName>
    </submittedName>
</protein>
<dbReference type="GO" id="GO:0016746">
    <property type="term" value="F:acyltransferase activity"/>
    <property type="evidence" value="ECO:0007669"/>
    <property type="project" value="UniProtKB-KW"/>
</dbReference>
<dbReference type="EMBL" id="JBHSZP010000026">
    <property type="protein sequence ID" value="MFC7090485.1"/>
    <property type="molecule type" value="Genomic_DNA"/>
</dbReference>
<dbReference type="CDD" id="cd04647">
    <property type="entry name" value="LbH_MAT_like"/>
    <property type="match status" value="1"/>
</dbReference>
<evidence type="ECO:0000313" key="3">
    <source>
        <dbReference type="EMBL" id="MFC7090485.1"/>
    </source>
</evidence>
<dbReference type="PROSITE" id="PS00101">
    <property type="entry name" value="HEXAPEP_TRANSFERASES"/>
    <property type="match status" value="1"/>
</dbReference>
<organism evidence="3 4">
    <name type="scientific">Halomonas salifodinae</name>
    <dbReference type="NCBI Taxonomy" id="438745"/>
    <lineage>
        <taxon>Bacteria</taxon>
        <taxon>Pseudomonadati</taxon>
        <taxon>Pseudomonadota</taxon>
        <taxon>Gammaproteobacteria</taxon>
        <taxon>Oceanospirillales</taxon>
        <taxon>Halomonadaceae</taxon>
        <taxon>Halomonas</taxon>
    </lineage>
</organism>
<dbReference type="Proteomes" id="UP001596411">
    <property type="component" value="Unassembled WGS sequence"/>
</dbReference>
<keyword evidence="1" id="KW-0808">Transferase</keyword>
<evidence type="ECO:0000256" key="1">
    <source>
        <dbReference type="ARBA" id="ARBA00022679"/>
    </source>
</evidence>
<accession>A0ABW2EWY9</accession>
<proteinExistence type="predicted"/>
<dbReference type="InterPro" id="IPR018357">
    <property type="entry name" value="Hexapep_transf_CS"/>
</dbReference>
<keyword evidence="2" id="KW-0677">Repeat</keyword>